<dbReference type="OrthoDB" id="2352933at2"/>
<dbReference type="InterPro" id="IPR012674">
    <property type="entry name" value="Calycin"/>
</dbReference>
<protein>
    <submittedName>
        <fullName evidence="1">DUF1934 domain-containing protein</fullName>
    </submittedName>
</protein>
<reference evidence="1 2" key="1">
    <citation type="journal article" date="2016" name="Antonie Van Leeuwenhoek">
        <title>Bacillus depressus sp. nov., isolated from soil of a sunflower field.</title>
        <authorList>
            <person name="Wei X."/>
            <person name="Xin D."/>
            <person name="Xin Y."/>
            <person name="Zhang H."/>
            <person name="Wang T."/>
            <person name="Zhang J."/>
        </authorList>
    </citation>
    <scope>NUCLEOTIDE SEQUENCE [LARGE SCALE GENOMIC DNA]</scope>
    <source>
        <strain evidence="1 2">BZ1</strain>
    </source>
</reference>
<dbReference type="SUPFAM" id="SSF50814">
    <property type="entry name" value="Lipocalins"/>
    <property type="match status" value="1"/>
</dbReference>
<comment type="caution">
    <text evidence="1">The sequence shown here is derived from an EMBL/GenBank/DDBJ whole genome shotgun (WGS) entry which is preliminary data.</text>
</comment>
<accession>A0A6L3V485</accession>
<organism evidence="1 2">
    <name type="scientific">Cytobacillus depressus</name>
    <dbReference type="NCBI Taxonomy" id="1602942"/>
    <lineage>
        <taxon>Bacteria</taxon>
        <taxon>Bacillati</taxon>
        <taxon>Bacillota</taxon>
        <taxon>Bacilli</taxon>
        <taxon>Bacillales</taxon>
        <taxon>Bacillaceae</taxon>
        <taxon>Cytobacillus</taxon>
    </lineage>
</organism>
<sequence length="140" mass="16135">MPVKINVKTDIRDGRSKDTFELIAFGQYYIKENARFLQYDEAMEEGTAKTIVKVSEKEGLILRSGAVKMRLPFQMNKKLKGNYHTPYGVFELDTMTKRLDHQFDEQTGTGSIDLLYELKMHGANTGTYHLSITFKKEEES</sequence>
<evidence type="ECO:0000313" key="2">
    <source>
        <dbReference type="Proteomes" id="UP000481030"/>
    </source>
</evidence>
<evidence type="ECO:0000313" key="1">
    <source>
        <dbReference type="EMBL" id="KAB2333191.1"/>
    </source>
</evidence>
<name>A0A6L3V485_9BACI</name>
<keyword evidence="2" id="KW-1185">Reference proteome</keyword>
<dbReference type="EMBL" id="WBOS01000008">
    <property type="protein sequence ID" value="KAB2333191.1"/>
    <property type="molecule type" value="Genomic_DNA"/>
</dbReference>
<dbReference type="Gene3D" id="2.40.128.20">
    <property type="match status" value="1"/>
</dbReference>
<dbReference type="Proteomes" id="UP000481030">
    <property type="component" value="Unassembled WGS sequence"/>
</dbReference>
<dbReference type="InterPro" id="IPR015231">
    <property type="entry name" value="DUF1934"/>
</dbReference>
<dbReference type="AlphaFoldDB" id="A0A6L3V485"/>
<gene>
    <name evidence="1" type="ORF">F7731_16635</name>
</gene>
<proteinExistence type="predicted"/>
<dbReference type="Pfam" id="PF09148">
    <property type="entry name" value="DUF1934"/>
    <property type="match status" value="1"/>
</dbReference>